<dbReference type="GO" id="GO:0016787">
    <property type="term" value="F:hydrolase activity"/>
    <property type="evidence" value="ECO:0007669"/>
    <property type="project" value="UniProtKB-KW"/>
</dbReference>
<comment type="caution">
    <text evidence="3">The sequence shown here is derived from an EMBL/GenBank/DDBJ whole genome shotgun (WGS) entry which is preliminary data.</text>
</comment>
<name>A0A7C9HBZ1_9RHOB</name>
<organism evidence="3 4">
    <name type="scientific">Sediminimonas qiaohouensis</name>
    <dbReference type="NCBI Taxonomy" id="552061"/>
    <lineage>
        <taxon>Bacteria</taxon>
        <taxon>Pseudomonadati</taxon>
        <taxon>Pseudomonadota</taxon>
        <taxon>Alphaproteobacteria</taxon>
        <taxon>Rhodobacterales</taxon>
        <taxon>Roseobacteraceae</taxon>
        <taxon>Sediminimonas</taxon>
    </lineage>
</organism>
<proteinExistence type="predicted"/>
<evidence type="ECO:0000313" key="3">
    <source>
        <dbReference type="EMBL" id="MTJ05711.1"/>
    </source>
</evidence>
<keyword evidence="3" id="KW-0378">Hydrolase</keyword>
<dbReference type="Proteomes" id="UP000483078">
    <property type="component" value="Unassembled WGS sequence"/>
</dbReference>
<evidence type="ECO:0000256" key="1">
    <source>
        <dbReference type="SAM" id="SignalP"/>
    </source>
</evidence>
<dbReference type="InterPro" id="IPR011105">
    <property type="entry name" value="Cell_wall_hydrolase_SleB"/>
</dbReference>
<dbReference type="InterPro" id="IPR042047">
    <property type="entry name" value="SleB_dom1"/>
</dbReference>
<dbReference type="Pfam" id="PF07486">
    <property type="entry name" value="Hydrolase_2"/>
    <property type="match status" value="1"/>
</dbReference>
<evidence type="ECO:0000259" key="2">
    <source>
        <dbReference type="Pfam" id="PF07486"/>
    </source>
</evidence>
<accession>A0A7C9HBZ1</accession>
<dbReference type="AlphaFoldDB" id="A0A7C9HBZ1"/>
<feature type="domain" description="Cell wall hydrolase SleB" evidence="2">
    <location>
        <begin position="88"/>
        <end position="198"/>
    </location>
</feature>
<evidence type="ECO:0000313" key="4">
    <source>
        <dbReference type="Proteomes" id="UP000483078"/>
    </source>
</evidence>
<sequence length="207" mass="22553">MRMGLAALFALVMGTSGALAETPLADVLLKEKQGLKSMRGALLEQMLLRDEGPAGARYSQGWLDKQPAAKGGQQWQCLTEALYFEARGETVMGQFAVAEVIMNRAESSRFPGSVCGVVKQGAGRGVNRCQFSYACDGRPETMSEAEAVKRAGKIARIIVDGGPRPLTKGATYYHAKWVSPRWSRKFARTATIGVHHFYKPALEISQN</sequence>
<gene>
    <name evidence="3" type="ORF">FH759_13585</name>
</gene>
<feature type="chain" id="PRO_5028975921" evidence="1">
    <location>
        <begin position="21"/>
        <end position="207"/>
    </location>
</feature>
<reference evidence="3 4" key="1">
    <citation type="submission" date="2019-06" db="EMBL/GenBank/DDBJ databases">
        <title>Enrichment of Autotrophic Halophilic Microorganisms from Red Sea Brine Pool Using Microbial Electrosynthesis System.</title>
        <authorList>
            <person name="Alqahtani M.F."/>
            <person name="Bajracharya S."/>
            <person name="Katuri K.P."/>
            <person name="Ali M."/>
            <person name="Saikaly P.E."/>
        </authorList>
    </citation>
    <scope>NUCLEOTIDE SEQUENCE [LARGE SCALE GENOMIC DNA]</scope>
    <source>
        <strain evidence="3">MES6</strain>
    </source>
</reference>
<dbReference type="Gene3D" id="1.10.10.2520">
    <property type="entry name" value="Cell wall hydrolase SleB, domain 1"/>
    <property type="match status" value="1"/>
</dbReference>
<dbReference type="EMBL" id="VENJ01000021">
    <property type="protein sequence ID" value="MTJ05711.1"/>
    <property type="molecule type" value="Genomic_DNA"/>
</dbReference>
<protein>
    <submittedName>
        <fullName evidence="3">Cell wall hydrolase</fullName>
    </submittedName>
</protein>
<feature type="signal peptide" evidence="1">
    <location>
        <begin position="1"/>
        <end position="20"/>
    </location>
</feature>
<keyword evidence="1" id="KW-0732">Signal</keyword>
<dbReference type="RefSeq" id="WP_273250616.1">
    <property type="nucleotide sequence ID" value="NZ_VENJ01000021.1"/>
</dbReference>